<reference evidence="1 2" key="1">
    <citation type="submission" date="2023-08" db="EMBL/GenBank/DDBJ databases">
        <authorList>
            <person name="Girao M."/>
            <person name="Carvalho M.F."/>
        </authorList>
    </citation>
    <scope>NUCLEOTIDE SEQUENCE [LARGE SCALE GENOMIC DNA]</scope>
    <source>
        <strain evidence="1 2">CT-R113</strain>
    </source>
</reference>
<gene>
    <name evidence="1" type="ORF">Q8791_10880</name>
</gene>
<comment type="caution">
    <text evidence="1">The sequence shown here is derived from an EMBL/GenBank/DDBJ whole genome shotgun (WGS) entry which is preliminary data.</text>
</comment>
<accession>A0ABU7K773</accession>
<dbReference type="RefSeq" id="WP_330091518.1">
    <property type="nucleotide sequence ID" value="NZ_JAUZMY010000008.1"/>
</dbReference>
<dbReference type="InterPro" id="IPR003749">
    <property type="entry name" value="ThiS/MoaD-like"/>
</dbReference>
<proteinExistence type="predicted"/>
<evidence type="ECO:0000313" key="1">
    <source>
        <dbReference type="EMBL" id="MEE2037724.1"/>
    </source>
</evidence>
<dbReference type="InterPro" id="IPR052045">
    <property type="entry name" value="Sulfur_Carrier/Prot_Modifier"/>
</dbReference>
<dbReference type="InterPro" id="IPR012675">
    <property type="entry name" value="Beta-grasp_dom_sf"/>
</dbReference>
<organism evidence="1 2">
    <name type="scientific">Nocardiopsis codii</name>
    <dbReference type="NCBI Taxonomy" id="3065942"/>
    <lineage>
        <taxon>Bacteria</taxon>
        <taxon>Bacillati</taxon>
        <taxon>Actinomycetota</taxon>
        <taxon>Actinomycetes</taxon>
        <taxon>Streptosporangiales</taxon>
        <taxon>Nocardiopsidaceae</taxon>
        <taxon>Nocardiopsis</taxon>
    </lineage>
</organism>
<dbReference type="PANTHER" id="PTHR38031:SF1">
    <property type="entry name" value="SULFUR CARRIER PROTEIN CYSO"/>
    <property type="match status" value="1"/>
</dbReference>
<keyword evidence="2" id="KW-1185">Reference proteome</keyword>
<dbReference type="EMBL" id="JAUZMY010000008">
    <property type="protein sequence ID" value="MEE2037724.1"/>
    <property type="molecule type" value="Genomic_DNA"/>
</dbReference>
<dbReference type="SUPFAM" id="SSF54285">
    <property type="entry name" value="MoaD/ThiS"/>
    <property type="match status" value="1"/>
</dbReference>
<evidence type="ECO:0000313" key="2">
    <source>
        <dbReference type="Proteomes" id="UP001356095"/>
    </source>
</evidence>
<dbReference type="InterPro" id="IPR016155">
    <property type="entry name" value="Mopterin_synth/thiamin_S_b"/>
</dbReference>
<name>A0ABU7K773_9ACTN</name>
<dbReference type="Gene3D" id="3.10.20.30">
    <property type="match status" value="1"/>
</dbReference>
<sequence>MTVQMLIPGVLRDLAGGRGTLSIDVPADANVEQVFARVLADYPALHRRIRDEQGRIRRHVNVFLEEENLRRSRLEQVPVPPGSRIHVLPCISGG</sequence>
<dbReference type="Pfam" id="PF02597">
    <property type="entry name" value="ThiS"/>
    <property type="match status" value="1"/>
</dbReference>
<dbReference type="Proteomes" id="UP001356095">
    <property type="component" value="Unassembled WGS sequence"/>
</dbReference>
<protein>
    <submittedName>
        <fullName evidence="1">MoaD/ThiS family protein</fullName>
    </submittedName>
</protein>
<dbReference type="PANTHER" id="PTHR38031">
    <property type="entry name" value="SULFUR CARRIER PROTEIN SLR0821-RELATED"/>
    <property type="match status" value="1"/>
</dbReference>